<evidence type="ECO:0000313" key="1">
    <source>
        <dbReference type="EMBL" id="KAA8827212.1"/>
    </source>
</evidence>
<dbReference type="EMBL" id="RZUH01000007">
    <property type="protein sequence ID" value="KAA8827212.1"/>
    <property type="molecule type" value="Genomic_DNA"/>
</dbReference>
<accession>A0A5M9ZJZ5</accession>
<reference evidence="1 2" key="1">
    <citation type="journal article" date="2019" name="Syst. Appl. Microbiol.">
        <title>Characterization of Bifidobacterium species in feaces of the Egyptian fruit bat: Description of B. vespertilionis sp. nov. and B. rousetti sp. nov.</title>
        <authorList>
            <person name="Modesto M."/>
            <person name="Satti M."/>
            <person name="Watanabe K."/>
            <person name="Puglisi E."/>
            <person name="Morelli L."/>
            <person name="Huang C.-H."/>
            <person name="Liou J.-S."/>
            <person name="Miyashita M."/>
            <person name="Tamura T."/>
            <person name="Saito S."/>
            <person name="Mori K."/>
            <person name="Huang L."/>
            <person name="Sciavilla P."/>
            <person name="Sandri C."/>
            <person name="Spiezio C."/>
            <person name="Vitali F."/>
            <person name="Cavalieri D."/>
            <person name="Perpetuini G."/>
            <person name="Tofalo R."/>
            <person name="Bonetti A."/>
            <person name="Arita M."/>
            <person name="Mattarelli P."/>
        </authorList>
    </citation>
    <scope>NUCLEOTIDE SEQUENCE [LARGE SCALE GENOMIC DNA]</scope>
    <source>
        <strain evidence="1 2">RST17</strain>
    </source>
</reference>
<comment type="caution">
    <text evidence="1">The sequence shown here is derived from an EMBL/GenBank/DDBJ whole genome shotgun (WGS) entry which is preliminary data.</text>
</comment>
<dbReference type="Proteomes" id="UP000410049">
    <property type="component" value="Unassembled WGS sequence"/>
</dbReference>
<organism evidence="1 2">
    <name type="scientific">Bifidobacterium myosotis</name>
    <dbReference type="NCBI Taxonomy" id="1630166"/>
    <lineage>
        <taxon>Bacteria</taxon>
        <taxon>Bacillati</taxon>
        <taxon>Actinomycetota</taxon>
        <taxon>Actinomycetes</taxon>
        <taxon>Bifidobacteriales</taxon>
        <taxon>Bifidobacteriaceae</taxon>
        <taxon>Bifidobacterium</taxon>
    </lineage>
</organism>
<sequence length="86" mass="10221">MMVESNGIVYRRNVKPLPCPGCGETPLVVRTRFRSRHPIYYVLHRRMDCAYGYDDSMQFRHPSEAIHDWNQWTVLVRDLEGLSPWL</sequence>
<proteinExistence type="predicted"/>
<dbReference type="AlphaFoldDB" id="A0A5M9ZJZ5"/>
<evidence type="ECO:0000313" key="2">
    <source>
        <dbReference type="Proteomes" id="UP000410049"/>
    </source>
</evidence>
<dbReference type="RefSeq" id="WP_150379681.1">
    <property type="nucleotide sequence ID" value="NZ_RZUH01000007.1"/>
</dbReference>
<gene>
    <name evidence="1" type="ORF">EMO91_09170</name>
</gene>
<name>A0A5M9ZJZ5_9BIFI</name>
<protein>
    <submittedName>
        <fullName evidence="1">Uncharacterized protein</fullName>
    </submittedName>
</protein>